<dbReference type="GO" id="GO:0046872">
    <property type="term" value="F:metal ion binding"/>
    <property type="evidence" value="ECO:0007669"/>
    <property type="project" value="UniProtKB-KW"/>
</dbReference>
<keyword evidence="2" id="KW-0645">Protease</keyword>
<keyword evidence="4" id="KW-0378">Hydrolase</keyword>
<keyword evidence="3" id="KW-0479">Metal-binding</keyword>
<protein>
    <recommendedName>
        <fullName evidence="8">Peptidase M20 dimerisation domain-containing protein</fullName>
    </recommendedName>
</protein>
<dbReference type="GO" id="GO:0004180">
    <property type="term" value="F:carboxypeptidase activity"/>
    <property type="evidence" value="ECO:0007669"/>
    <property type="project" value="TreeGrafter"/>
</dbReference>
<dbReference type="Gene3D" id="3.40.630.10">
    <property type="entry name" value="Zn peptidases"/>
    <property type="match status" value="1"/>
</dbReference>
<keyword evidence="7" id="KW-1185">Reference proteome</keyword>
<evidence type="ECO:0000256" key="1">
    <source>
        <dbReference type="ARBA" id="ARBA00006247"/>
    </source>
</evidence>
<dbReference type="AlphaFoldDB" id="A0A4S4KV79"/>
<sequence>MSLIPMVEKESLLPNSLSQPTRKSTGPLKTSLYVLLALICTGTALYSVQPHFFCVGHAGTASADICPQPGALVPSKNGALWKGLVEETYNSQEFHDRAVNWLGGAVRVPTESFDRMLPVGEDPRWEVFGPFHDYLLTAFPLIHTTLELTKVNTYGLVYVWKGSDETQKPLLLAAHQDVVPVNPETVDVWTHPPYSGYFDGERIWGRGSWDDKSGLIGIMTTIETLLENDFKPTRSVVLAFGFDEEASGLHGASAIGKYLLEAYGENAFAMLVDEGGAYHRVYTTKQPNDV</sequence>
<dbReference type="InterPro" id="IPR001261">
    <property type="entry name" value="ArgE/DapE_CS"/>
</dbReference>
<reference evidence="6 7" key="1">
    <citation type="submission" date="2019-02" db="EMBL/GenBank/DDBJ databases">
        <title>Genome sequencing of the rare red list fungi Phlebia centrifuga.</title>
        <authorList>
            <person name="Buettner E."/>
            <person name="Kellner H."/>
        </authorList>
    </citation>
    <scope>NUCLEOTIDE SEQUENCE [LARGE SCALE GENOMIC DNA]</scope>
    <source>
        <strain evidence="6 7">DSM 108282</strain>
    </source>
</reference>
<dbReference type="GO" id="GO:0051603">
    <property type="term" value="P:proteolysis involved in protein catabolic process"/>
    <property type="evidence" value="ECO:0007669"/>
    <property type="project" value="TreeGrafter"/>
</dbReference>
<evidence type="ECO:0000256" key="2">
    <source>
        <dbReference type="ARBA" id="ARBA00022670"/>
    </source>
</evidence>
<dbReference type="InterPro" id="IPR047177">
    <property type="entry name" value="Pept_M20A"/>
</dbReference>
<comment type="caution">
    <text evidence="6">The sequence shown here is derived from an EMBL/GenBank/DDBJ whole genome shotgun (WGS) entry which is preliminary data.</text>
</comment>
<evidence type="ECO:0000256" key="5">
    <source>
        <dbReference type="ARBA" id="ARBA00022833"/>
    </source>
</evidence>
<gene>
    <name evidence="6" type="ORF">EW026_g206</name>
</gene>
<dbReference type="GO" id="GO:0000328">
    <property type="term" value="C:fungal-type vacuole lumen"/>
    <property type="evidence" value="ECO:0007669"/>
    <property type="project" value="TreeGrafter"/>
</dbReference>
<dbReference type="Pfam" id="PF01546">
    <property type="entry name" value="Peptidase_M20"/>
    <property type="match status" value="1"/>
</dbReference>
<organism evidence="6 7">
    <name type="scientific">Hermanssonia centrifuga</name>
    <dbReference type="NCBI Taxonomy" id="98765"/>
    <lineage>
        <taxon>Eukaryota</taxon>
        <taxon>Fungi</taxon>
        <taxon>Dikarya</taxon>
        <taxon>Basidiomycota</taxon>
        <taxon>Agaricomycotina</taxon>
        <taxon>Agaricomycetes</taxon>
        <taxon>Polyporales</taxon>
        <taxon>Meruliaceae</taxon>
        <taxon>Hermanssonia</taxon>
    </lineage>
</organism>
<dbReference type="InterPro" id="IPR002933">
    <property type="entry name" value="Peptidase_M20"/>
</dbReference>
<keyword evidence="5" id="KW-0862">Zinc</keyword>
<dbReference type="PANTHER" id="PTHR45962:SF1">
    <property type="entry name" value="N-FATTY-ACYL-AMINO ACID SYNTHASE_HYDROLASE PM20D1"/>
    <property type="match status" value="1"/>
</dbReference>
<dbReference type="PANTHER" id="PTHR45962">
    <property type="entry name" value="N-FATTY-ACYL-AMINO ACID SYNTHASE/HYDROLASE PM20D1"/>
    <property type="match status" value="1"/>
</dbReference>
<dbReference type="EMBL" id="SGPJ01000003">
    <property type="protein sequence ID" value="THH02682.1"/>
    <property type="molecule type" value="Genomic_DNA"/>
</dbReference>
<evidence type="ECO:0000256" key="4">
    <source>
        <dbReference type="ARBA" id="ARBA00022801"/>
    </source>
</evidence>
<name>A0A4S4KV79_9APHY</name>
<evidence type="ECO:0000313" key="6">
    <source>
        <dbReference type="EMBL" id="THH02682.1"/>
    </source>
</evidence>
<evidence type="ECO:0008006" key="8">
    <source>
        <dbReference type="Google" id="ProtNLM"/>
    </source>
</evidence>
<dbReference type="PROSITE" id="PS00758">
    <property type="entry name" value="ARGE_DAPE_CPG2_1"/>
    <property type="match status" value="1"/>
</dbReference>
<comment type="similarity">
    <text evidence="1">Belongs to the peptidase M20A family.</text>
</comment>
<proteinExistence type="inferred from homology"/>
<evidence type="ECO:0000256" key="3">
    <source>
        <dbReference type="ARBA" id="ARBA00022723"/>
    </source>
</evidence>
<evidence type="ECO:0000313" key="7">
    <source>
        <dbReference type="Proteomes" id="UP000309038"/>
    </source>
</evidence>
<dbReference type="SUPFAM" id="SSF53187">
    <property type="entry name" value="Zn-dependent exopeptidases"/>
    <property type="match status" value="1"/>
</dbReference>
<dbReference type="Proteomes" id="UP000309038">
    <property type="component" value="Unassembled WGS sequence"/>
</dbReference>
<accession>A0A4S4KV79</accession>